<organism evidence="2 3">
    <name type="scientific">Dibothriocephalus latus</name>
    <name type="common">Fish tapeworm</name>
    <name type="synonym">Diphyllobothrium latum</name>
    <dbReference type="NCBI Taxonomy" id="60516"/>
    <lineage>
        <taxon>Eukaryota</taxon>
        <taxon>Metazoa</taxon>
        <taxon>Spiralia</taxon>
        <taxon>Lophotrochozoa</taxon>
        <taxon>Platyhelminthes</taxon>
        <taxon>Cestoda</taxon>
        <taxon>Eucestoda</taxon>
        <taxon>Diphyllobothriidea</taxon>
        <taxon>Diphyllobothriidae</taxon>
        <taxon>Dibothriocephalus</taxon>
    </lineage>
</organism>
<name>A0A3P7NJ69_DIBLA</name>
<protein>
    <recommendedName>
        <fullName evidence="1">Programmed cell death protein 2 C-terminal domain-containing protein</fullName>
    </recommendedName>
</protein>
<accession>A0A3P7NJ69</accession>
<reference evidence="2 3" key="1">
    <citation type="submission" date="2018-11" db="EMBL/GenBank/DDBJ databases">
        <authorList>
            <consortium name="Pathogen Informatics"/>
        </authorList>
    </citation>
    <scope>NUCLEOTIDE SEQUENCE [LARGE SCALE GENOMIC DNA]</scope>
</reference>
<keyword evidence="3" id="KW-1185">Reference proteome</keyword>
<gene>
    <name evidence="2" type="ORF">DILT_LOCUS18233</name>
</gene>
<evidence type="ECO:0000259" key="1">
    <source>
        <dbReference type="Pfam" id="PF04194"/>
    </source>
</evidence>
<evidence type="ECO:0000313" key="3">
    <source>
        <dbReference type="Proteomes" id="UP000281553"/>
    </source>
</evidence>
<dbReference type="InterPro" id="IPR007320">
    <property type="entry name" value="PDCD2_C"/>
</dbReference>
<dbReference type="GO" id="GO:0005634">
    <property type="term" value="C:nucleus"/>
    <property type="evidence" value="ECO:0007669"/>
    <property type="project" value="TreeGrafter"/>
</dbReference>
<dbReference type="PANTHER" id="PTHR12298:SF4">
    <property type="entry name" value="PROGRAMMED CELL DEATH PROTEIN 2"/>
    <property type="match status" value="1"/>
</dbReference>
<dbReference type="AlphaFoldDB" id="A0A3P7NJ69"/>
<dbReference type="PANTHER" id="PTHR12298">
    <property type="entry name" value="PCDC2 PROGRAMMED CELL DEATH PROTEIN 2 -RELATED"/>
    <property type="match status" value="1"/>
</dbReference>
<dbReference type="GO" id="GO:0005737">
    <property type="term" value="C:cytoplasm"/>
    <property type="evidence" value="ECO:0007669"/>
    <property type="project" value="InterPro"/>
</dbReference>
<feature type="domain" description="Programmed cell death protein 2 C-terminal" evidence="1">
    <location>
        <begin position="40"/>
        <end position="90"/>
    </location>
</feature>
<proteinExistence type="predicted"/>
<evidence type="ECO:0000313" key="2">
    <source>
        <dbReference type="EMBL" id="VDN40420.1"/>
    </source>
</evidence>
<dbReference type="EMBL" id="UYRU01098583">
    <property type="protein sequence ID" value="VDN40420.1"/>
    <property type="molecule type" value="Genomic_DNA"/>
</dbReference>
<sequence>MGRVVDAQNQLKSQIRAHVDSAEFAALETISRKETKEELIFSKFREVMKTEPDQVLRFQRGGEPFWVSAKPHTVPSCDVCGGKRIFEFQVSLLFKLPENTYLY</sequence>
<dbReference type="Pfam" id="PF04194">
    <property type="entry name" value="PDCD2_C"/>
    <property type="match status" value="1"/>
</dbReference>
<dbReference type="Proteomes" id="UP000281553">
    <property type="component" value="Unassembled WGS sequence"/>
</dbReference>
<dbReference type="OrthoDB" id="443682at2759"/>